<gene>
    <name evidence="2" type="ORF">DS834_00915</name>
</gene>
<accession>A0ABX9LWV6</accession>
<keyword evidence="1" id="KW-1133">Transmembrane helix</keyword>
<comment type="caution">
    <text evidence="2">The sequence shown here is derived from an EMBL/GenBank/DDBJ whole genome shotgun (WGS) entry which is preliminary data.</text>
</comment>
<reference evidence="2 3" key="1">
    <citation type="submission" date="2018-07" db="EMBL/GenBank/DDBJ databases">
        <title>Genome sequences of six Lactobacillus spp. isolated from bumble bee guts.</title>
        <authorList>
            <person name="Motta E.V.S."/>
            <person name="Moran N.A."/>
        </authorList>
    </citation>
    <scope>NUCLEOTIDE SEQUENCE [LARGE SCALE GENOMIC DNA]</scope>
    <source>
        <strain evidence="2 3">BI-4G</strain>
    </source>
</reference>
<dbReference type="Proteomes" id="UP000283380">
    <property type="component" value="Unassembled WGS sequence"/>
</dbReference>
<name>A0ABX9LWV6_9LACO</name>
<evidence type="ECO:0000256" key="1">
    <source>
        <dbReference type="SAM" id="Phobius"/>
    </source>
</evidence>
<proteinExistence type="predicted"/>
<sequence length="71" mass="8134">MLKISENCILSDFVFQNFYQQSGLQMKKLGYAIFAIIKLKLIANCFAAGWLFHLSRLKGLISIKNQHQALD</sequence>
<feature type="transmembrane region" description="Helical" evidence="1">
    <location>
        <begin position="29"/>
        <end position="52"/>
    </location>
</feature>
<dbReference type="EMBL" id="QOCU01000001">
    <property type="protein sequence ID" value="RHW53530.1"/>
    <property type="molecule type" value="Genomic_DNA"/>
</dbReference>
<protein>
    <submittedName>
        <fullName evidence="2">Uncharacterized protein</fullName>
    </submittedName>
</protein>
<keyword evidence="1" id="KW-0812">Transmembrane</keyword>
<evidence type="ECO:0000313" key="3">
    <source>
        <dbReference type="Proteomes" id="UP000283380"/>
    </source>
</evidence>
<organism evidence="2 3">
    <name type="scientific">Lactobacillus bombicola</name>
    <dbReference type="NCBI Taxonomy" id="1505723"/>
    <lineage>
        <taxon>Bacteria</taxon>
        <taxon>Bacillati</taxon>
        <taxon>Bacillota</taxon>
        <taxon>Bacilli</taxon>
        <taxon>Lactobacillales</taxon>
        <taxon>Lactobacillaceae</taxon>
        <taxon>Lactobacillus</taxon>
    </lineage>
</organism>
<keyword evidence="3" id="KW-1185">Reference proteome</keyword>
<evidence type="ECO:0000313" key="2">
    <source>
        <dbReference type="EMBL" id="RHW53530.1"/>
    </source>
</evidence>
<keyword evidence="1" id="KW-0472">Membrane</keyword>